<dbReference type="EMBL" id="GEEE01010467">
    <property type="protein sequence ID" value="JAP52758.1"/>
    <property type="molecule type" value="Transcribed_RNA"/>
</dbReference>
<reference evidence="1" key="1">
    <citation type="submission" date="2016-01" db="EMBL/GenBank/DDBJ databases">
        <title>Reference transcriptome for the parasite Schistocephalus solidus: insights into the molecular evolution of parasitism.</title>
        <authorList>
            <person name="Hebert F.O."/>
            <person name="Grambauer S."/>
            <person name="Barber I."/>
            <person name="Landry C.R."/>
            <person name="Aubin-Horth N."/>
        </authorList>
    </citation>
    <scope>NUCLEOTIDE SEQUENCE</scope>
</reference>
<name>A0A0X3P2C4_SCHSO</name>
<proteinExistence type="predicted"/>
<accession>A0A0X3P2C4</accession>
<dbReference type="EMBL" id="GEEE01017071">
    <property type="protein sequence ID" value="JAP46154.1"/>
    <property type="molecule type" value="Transcribed_RNA"/>
</dbReference>
<organism evidence="1">
    <name type="scientific">Schistocephalus solidus</name>
    <name type="common">Tapeworm</name>
    <dbReference type="NCBI Taxonomy" id="70667"/>
    <lineage>
        <taxon>Eukaryota</taxon>
        <taxon>Metazoa</taxon>
        <taxon>Spiralia</taxon>
        <taxon>Lophotrochozoa</taxon>
        <taxon>Platyhelminthes</taxon>
        <taxon>Cestoda</taxon>
        <taxon>Eucestoda</taxon>
        <taxon>Diphyllobothriidea</taxon>
        <taxon>Diphyllobothriidae</taxon>
        <taxon>Schistocephalus</taxon>
    </lineage>
</organism>
<gene>
    <name evidence="1" type="ORF">TR136357</name>
</gene>
<sequence>MLSVPSVTVRAILCCHGLSISPRDALVGYCFRGRQANFTHGHPFRLFSSFADITIIILSIHNHKNSPAASFWSDRLELPEWSAEACQSRYWSRSCYLVVR</sequence>
<evidence type="ECO:0000313" key="1">
    <source>
        <dbReference type="EMBL" id="JAP46154.1"/>
    </source>
</evidence>
<dbReference type="AlphaFoldDB" id="A0A0X3P2C4"/>
<protein>
    <submittedName>
        <fullName evidence="1">Uncharacterized protein</fullName>
    </submittedName>
</protein>